<dbReference type="InterPro" id="IPR022642">
    <property type="entry name" value="CheR_C"/>
</dbReference>
<dbReference type="RefSeq" id="WP_151127631.1">
    <property type="nucleotide sequence ID" value="NZ_VZQZ01000002.1"/>
</dbReference>
<evidence type="ECO:0000259" key="9">
    <source>
        <dbReference type="PROSITE" id="PS50113"/>
    </source>
</evidence>
<dbReference type="CDD" id="cd00082">
    <property type="entry name" value="HisKA"/>
    <property type="match status" value="1"/>
</dbReference>
<dbReference type="PANTHER" id="PTHR24422">
    <property type="entry name" value="CHEMOTAXIS PROTEIN METHYLTRANSFERASE"/>
    <property type="match status" value="1"/>
</dbReference>
<keyword evidence="4" id="KW-0808">Transferase</keyword>
<dbReference type="SUPFAM" id="SSF53335">
    <property type="entry name" value="S-adenosyl-L-methionine-dependent methyltransferases"/>
    <property type="match status" value="1"/>
</dbReference>
<protein>
    <submittedName>
        <fullName evidence="11">PAS domain S-box protein</fullName>
    </submittedName>
</protein>
<feature type="coiled-coil region" evidence="6">
    <location>
        <begin position="493"/>
        <end position="552"/>
    </location>
</feature>
<dbReference type="PROSITE" id="PS50113">
    <property type="entry name" value="PAC"/>
    <property type="match status" value="2"/>
</dbReference>
<dbReference type="InterPro" id="IPR000014">
    <property type="entry name" value="PAS"/>
</dbReference>
<dbReference type="Gene3D" id="3.40.50.150">
    <property type="entry name" value="Vaccinia Virus protein VP39"/>
    <property type="match status" value="1"/>
</dbReference>
<dbReference type="Pfam" id="PF00989">
    <property type="entry name" value="PAS"/>
    <property type="match status" value="1"/>
</dbReference>
<evidence type="ECO:0000256" key="4">
    <source>
        <dbReference type="ARBA" id="ARBA00022679"/>
    </source>
</evidence>
<dbReference type="InterPro" id="IPR001610">
    <property type="entry name" value="PAC"/>
</dbReference>
<name>A0A7J4ZU97_9BACT</name>
<sequence>MSKTSATDTSLPACSAERGGHLTAILDLVQSWTGHDFSSYKINTIQRRIERRMAMNNAREVADYLALLNANPQEAHDLCREFLIGVTGFFRDPEAFAILGRDVIPRLFAGRNADDPVRIWHPCCSTGEEAYSMAILIREYLESQNRTAEVLIFASDLDEEALAQARAGQYSEAIEASVGPERLATWFTRTNGGYQVVRHLREMVVFAHHSLIKDPPFSRLDLLVCRNGLIYLTSDMQKRLIPLFHHALKPKGFLFLGASETIGQHTDMFIPVHKKWKIFQRRESGRSGETVFPFSVPVPKPAGAVRSSKAAHATEDDTPAERAEKMLVERYAPPWVMINEKYEVVHVSPHAGRFLEVPVGEPSRDILKMARKSLRPSLRASIHTAFGEQRQVVFRGVKIVDGDGESTVNVLVEPLVAASLGVTLAMVIFEPIRAPLTAPPAPGAEIAPGDDSSKDALIRQLEEQLCITHEQLQVTVEQLATSSEGFMSSSEELITINEEYQSMNEELQATNEELETSKEELQALNEELLGVNTELQQKVEELNRVNSDMENFFASSEIAAIFLDRQLAIKRFSPAMAAIFSLIPADLGRPFQHLAGKLDWPALSRDAIKVLGGHPIAEREVTTLKEGRCYLKRVLPYRNHEGVINGIVITLVDISGHKKAEETRARLAAIVESSDNAIISKGLDGRISTWNSSAERLFGYPAKEVIGKPISLLFPPELLAEEEQILGQLKVGERIDHLETVRLARDGRRIDVSLTASPVRDASGRITGASQIVRDITERRKEEEHARHLASFPQLDPHPVLEADASGGIVFANPAAQRFLETVGLAGEDAVRFLPPDVKEILEEWDGATESTLYREITIQERVFGETIQLIPRFNAVRMYAHEITKRKRAEEELLRAHDELEHRVAERTEELATALSSLRKETSERLHALEALRKKEQMLLQQSRLAAMGEMINNIAHQWRQPLNVLGLLVQQIRLFYGMEQFNQEFLDETVGKAMGLVNHMSQTIEDFRNFFKPDKEKVEFAIRDVVVKTLALVEESFKNQQVAVETQANANPMVSGYPNEYSQALLNILLNARDALLDKRPDDAKVVVTIGMEEGRSIVTITDNAGGIAGDTMGKIFEPYFTTKGPDKGTGVGLFMSKAIIEKNMNGRLTARNIADGAEFRIEV</sequence>
<dbReference type="InterPro" id="IPR000780">
    <property type="entry name" value="CheR_MeTrfase"/>
</dbReference>
<evidence type="ECO:0000313" key="11">
    <source>
        <dbReference type="EMBL" id="KAB0666903.1"/>
    </source>
</evidence>
<dbReference type="PROSITE" id="PS50112">
    <property type="entry name" value="PAS"/>
    <property type="match status" value="1"/>
</dbReference>
<keyword evidence="6" id="KW-0175">Coiled coil</keyword>
<dbReference type="CDD" id="cd00130">
    <property type="entry name" value="PAS"/>
    <property type="match status" value="1"/>
</dbReference>
<dbReference type="InterPro" id="IPR000700">
    <property type="entry name" value="PAS-assoc_C"/>
</dbReference>
<dbReference type="InterPro" id="IPR005467">
    <property type="entry name" value="His_kinase_dom"/>
</dbReference>
<evidence type="ECO:0000259" key="10">
    <source>
        <dbReference type="PROSITE" id="PS50123"/>
    </source>
</evidence>
<evidence type="ECO:0000256" key="3">
    <source>
        <dbReference type="ARBA" id="ARBA00022603"/>
    </source>
</evidence>
<evidence type="ECO:0000256" key="1">
    <source>
        <dbReference type="ARBA" id="ARBA00000085"/>
    </source>
</evidence>
<dbReference type="SUPFAM" id="SSF47384">
    <property type="entry name" value="Homodimeric domain of signal transducing histidine kinase"/>
    <property type="match status" value="1"/>
</dbReference>
<feature type="domain" description="Histidine kinase" evidence="7">
    <location>
        <begin position="955"/>
        <end position="1166"/>
    </location>
</feature>
<dbReference type="InterPro" id="IPR022641">
    <property type="entry name" value="CheR_N"/>
</dbReference>
<dbReference type="SMART" id="SM00138">
    <property type="entry name" value="MeTrc"/>
    <property type="match status" value="1"/>
</dbReference>
<dbReference type="Gene3D" id="1.10.287.130">
    <property type="match status" value="1"/>
</dbReference>
<proteinExistence type="predicted"/>
<dbReference type="InterPro" id="IPR036890">
    <property type="entry name" value="HATPase_C_sf"/>
</dbReference>
<dbReference type="SUPFAM" id="SSF55785">
    <property type="entry name" value="PYP-like sensor domain (PAS domain)"/>
    <property type="match status" value="2"/>
</dbReference>
<dbReference type="SUPFAM" id="SSF55874">
    <property type="entry name" value="ATPase domain of HSP90 chaperone/DNA topoisomerase II/histidine kinase"/>
    <property type="match status" value="1"/>
</dbReference>
<evidence type="ECO:0000256" key="6">
    <source>
        <dbReference type="SAM" id="Coils"/>
    </source>
</evidence>
<feature type="domain" description="CheR-type methyltransferase" evidence="10">
    <location>
        <begin position="25"/>
        <end position="280"/>
    </location>
</feature>
<dbReference type="Pfam" id="PF03705">
    <property type="entry name" value="CheR_N"/>
    <property type="match status" value="1"/>
</dbReference>
<dbReference type="InterPro" id="IPR036097">
    <property type="entry name" value="HisK_dim/P_sf"/>
</dbReference>
<dbReference type="InterPro" id="IPR003594">
    <property type="entry name" value="HATPase_dom"/>
</dbReference>
<dbReference type="AlphaFoldDB" id="A0A7J4ZU97"/>
<gene>
    <name evidence="11" type="ORF">F6V25_05685</name>
</gene>
<dbReference type="InterPro" id="IPR050903">
    <property type="entry name" value="Bact_Chemotaxis_MeTrfase"/>
</dbReference>
<evidence type="ECO:0000259" key="8">
    <source>
        <dbReference type="PROSITE" id="PS50112"/>
    </source>
</evidence>
<dbReference type="PROSITE" id="PS50109">
    <property type="entry name" value="HIS_KIN"/>
    <property type="match status" value="1"/>
</dbReference>
<dbReference type="InterPro" id="IPR036804">
    <property type="entry name" value="CheR_N_sf"/>
</dbReference>
<organism evidence="11 12">
    <name type="scientific">Oryzomonas japonica</name>
    <dbReference type="NCBI Taxonomy" id="2603858"/>
    <lineage>
        <taxon>Bacteria</taxon>
        <taxon>Pseudomonadati</taxon>
        <taxon>Thermodesulfobacteriota</taxon>
        <taxon>Desulfuromonadia</taxon>
        <taxon>Geobacterales</taxon>
        <taxon>Geobacteraceae</taxon>
        <taxon>Oryzomonas</taxon>
    </lineage>
</organism>
<dbReference type="PROSITE" id="PS50123">
    <property type="entry name" value="CHER"/>
    <property type="match status" value="1"/>
</dbReference>
<evidence type="ECO:0000256" key="2">
    <source>
        <dbReference type="ARBA" id="ARBA00001541"/>
    </source>
</evidence>
<keyword evidence="3" id="KW-0489">Methyltransferase</keyword>
<dbReference type="Gene3D" id="3.30.450.20">
    <property type="entry name" value="PAS domain"/>
    <property type="match status" value="2"/>
</dbReference>
<dbReference type="SMART" id="SM00091">
    <property type="entry name" value="PAS"/>
    <property type="match status" value="3"/>
</dbReference>
<dbReference type="InterPro" id="IPR003661">
    <property type="entry name" value="HisK_dim/P_dom"/>
</dbReference>
<feature type="domain" description="PAC" evidence="9">
    <location>
        <begin position="736"/>
        <end position="788"/>
    </location>
</feature>
<dbReference type="GO" id="GO:0006355">
    <property type="term" value="P:regulation of DNA-templated transcription"/>
    <property type="evidence" value="ECO:0007669"/>
    <property type="project" value="InterPro"/>
</dbReference>
<feature type="domain" description="PAS" evidence="8">
    <location>
        <begin position="663"/>
        <end position="717"/>
    </location>
</feature>
<dbReference type="Gene3D" id="3.30.565.10">
    <property type="entry name" value="Histidine kinase-like ATPase, C-terminal domain"/>
    <property type="match status" value="1"/>
</dbReference>
<keyword evidence="12" id="KW-1185">Reference proteome</keyword>
<evidence type="ECO:0000259" key="7">
    <source>
        <dbReference type="PROSITE" id="PS50109"/>
    </source>
</evidence>
<keyword evidence="5" id="KW-0949">S-adenosyl-L-methionine</keyword>
<dbReference type="SMART" id="SM00387">
    <property type="entry name" value="HATPase_c"/>
    <property type="match status" value="1"/>
</dbReference>
<dbReference type="Pfam" id="PF13596">
    <property type="entry name" value="PAS_10"/>
    <property type="match status" value="1"/>
</dbReference>
<dbReference type="SUPFAM" id="SSF47757">
    <property type="entry name" value="Chemotaxis receptor methyltransferase CheR, N-terminal domain"/>
    <property type="match status" value="1"/>
</dbReference>
<dbReference type="GO" id="GO:0032259">
    <property type="term" value="P:methylation"/>
    <property type="evidence" value="ECO:0007669"/>
    <property type="project" value="UniProtKB-KW"/>
</dbReference>
<dbReference type="InterPro" id="IPR013767">
    <property type="entry name" value="PAS_fold"/>
</dbReference>
<dbReference type="SMART" id="SM00086">
    <property type="entry name" value="PAC"/>
    <property type="match status" value="1"/>
</dbReference>
<dbReference type="Proteomes" id="UP000420562">
    <property type="component" value="Unassembled WGS sequence"/>
</dbReference>
<dbReference type="Pfam" id="PF01739">
    <property type="entry name" value="CheR"/>
    <property type="match status" value="1"/>
</dbReference>
<dbReference type="NCBIfam" id="TIGR00229">
    <property type="entry name" value="sensory_box"/>
    <property type="match status" value="1"/>
</dbReference>
<reference evidence="11 12" key="1">
    <citation type="submission" date="2019-09" db="EMBL/GenBank/DDBJ databases">
        <title>Geobacter sp. Red96, a novel strain isolated from paddy soil.</title>
        <authorList>
            <person name="Xu Z."/>
            <person name="Masuda Y."/>
            <person name="Itoh H."/>
            <person name="Senoo K."/>
        </authorList>
    </citation>
    <scope>NUCLEOTIDE SEQUENCE [LARGE SCALE GENOMIC DNA]</scope>
    <source>
        <strain evidence="11 12">Red96</strain>
    </source>
</reference>
<comment type="caution">
    <text evidence="11">The sequence shown here is derived from an EMBL/GenBank/DDBJ whole genome shotgun (WGS) entry which is preliminary data.</text>
</comment>
<dbReference type="PANTHER" id="PTHR24422:SF27">
    <property type="entry name" value="PROTEIN-GLUTAMATE O-METHYLTRANSFERASE"/>
    <property type="match status" value="1"/>
</dbReference>
<dbReference type="EMBL" id="VZQZ01000002">
    <property type="protein sequence ID" value="KAB0666903.1"/>
    <property type="molecule type" value="Genomic_DNA"/>
</dbReference>
<accession>A0A7J4ZU97</accession>
<dbReference type="InterPro" id="IPR035965">
    <property type="entry name" value="PAS-like_dom_sf"/>
</dbReference>
<feature type="domain" description="PAC" evidence="9">
    <location>
        <begin position="615"/>
        <end position="666"/>
    </location>
</feature>
<comment type="catalytic activity">
    <reaction evidence="2">
        <text>L-glutamyl-[protein] + S-adenosyl-L-methionine = [protein]-L-glutamate 5-O-methyl ester + S-adenosyl-L-homocysteine</text>
        <dbReference type="Rhea" id="RHEA:24452"/>
        <dbReference type="Rhea" id="RHEA-COMP:10208"/>
        <dbReference type="Rhea" id="RHEA-COMP:10311"/>
        <dbReference type="ChEBI" id="CHEBI:29973"/>
        <dbReference type="ChEBI" id="CHEBI:57856"/>
        <dbReference type="ChEBI" id="CHEBI:59789"/>
        <dbReference type="ChEBI" id="CHEBI:82795"/>
        <dbReference type="EC" id="2.1.1.80"/>
    </reaction>
</comment>
<dbReference type="PRINTS" id="PR00996">
    <property type="entry name" value="CHERMTFRASE"/>
</dbReference>
<evidence type="ECO:0000256" key="5">
    <source>
        <dbReference type="ARBA" id="ARBA00022691"/>
    </source>
</evidence>
<dbReference type="GO" id="GO:0008983">
    <property type="term" value="F:protein-glutamate O-methyltransferase activity"/>
    <property type="evidence" value="ECO:0007669"/>
    <property type="project" value="UniProtKB-EC"/>
</dbReference>
<evidence type="ECO:0000313" key="12">
    <source>
        <dbReference type="Proteomes" id="UP000420562"/>
    </source>
</evidence>
<comment type="catalytic activity">
    <reaction evidence="1">
        <text>ATP + protein L-histidine = ADP + protein N-phospho-L-histidine.</text>
        <dbReference type="EC" id="2.7.13.3"/>
    </reaction>
</comment>
<dbReference type="Gene3D" id="1.10.155.10">
    <property type="entry name" value="Chemotaxis receptor methyltransferase CheR, N-terminal domain"/>
    <property type="match status" value="1"/>
</dbReference>
<dbReference type="GO" id="GO:0000155">
    <property type="term" value="F:phosphorelay sensor kinase activity"/>
    <property type="evidence" value="ECO:0007669"/>
    <property type="project" value="InterPro"/>
</dbReference>
<dbReference type="InterPro" id="IPR029063">
    <property type="entry name" value="SAM-dependent_MTases_sf"/>
</dbReference>
<dbReference type="Pfam" id="PF02518">
    <property type="entry name" value="HATPase_c"/>
    <property type="match status" value="1"/>
</dbReference>